<dbReference type="PROSITE" id="PS52016">
    <property type="entry name" value="TONB_DEPENDENT_REC_3"/>
    <property type="match status" value="1"/>
</dbReference>
<keyword evidence="15" id="KW-1185">Reference proteome</keyword>
<evidence type="ECO:0000256" key="9">
    <source>
        <dbReference type="RuleBase" id="RU003357"/>
    </source>
</evidence>
<keyword evidence="14" id="KW-0675">Receptor</keyword>
<organism evidence="14 15">
    <name type="scientific">Frateuria aurantia (strain ATCC 33424 / DSM 6220 / KCTC 2777 / LMG 1558 / NBRC 3245 / NCIMB 13370)</name>
    <name type="common">Acetobacter aurantius</name>
    <dbReference type="NCBI Taxonomy" id="767434"/>
    <lineage>
        <taxon>Bacteria</taxon>
        <taxon>Pseudomonadati</taxon>
        <taxon>Pseudomonadota</taxon>
        <taxon>Gammaproteobacteria</taxon>
        <taxon>Lysobacterales</taxon>
        <taxon>Rhodanobacteraceae</taxon>
        <taxon>Frateuria</taxon>
    </lineage>
</organism>
<feature type="compositionally biased region" description="Low complexity" evidence="10">
    <location>
        <begin position="39"/>
        <end position="51"/>
    </location>
</feature>
<keyword evidence="5 9" id="KW-0798">TonB box</keyword>
<dbReference type="CDD" id="cd01347">
    <property type="entry name" value="ligand_gated_channel"/>
    <property type="match status" value="1"/>
</dbReference>
<dbReference type="PANTHER" id="PTHR47234">
    <property type="match status" value="1"/>
</dbReference>
<keyword evidence="2 8" id="KW-0813">Transport</keyword>
<dbReference type="InterPro" id="IPR036942">
    <property type="entry name" value="Beta-barrel_TonB_sf"/>
</dbReference>
<evidence type="ECO:0000259" key="12">
    <source>
        <dbReference type="Pfam" id="PF00593"/>
    </source>
</evidence>
<dbReference type="KEGG" id="fau:Fraau_2637"/>
<evidence type="ECO:0000256" key="8">
    <source>
        <dbReference type="PROSITE-ProRule" id="PRU01360"/>
    </source>
</evidence>
<dbReference type="EMBL" id="CP003350">
    <property type="protein sequence ID" value="AFC86980.1"/>
    <property type="molecule type" value="Genomic_DNA"/>
</dbReference>
<evidence type="ECO:0000256" key="4">
    <source>
        <dbReference type="ARBA" id="ARBA00022692"/>
    </source>
</evidence>
<keyword evidence="11" id="KW-0732">Signal</keyword>
<feature type="signal peptide" evidence="11">
    <location>
        <begin position="1"/>
        <end position="27"/>
    </location>
</feature>
<evidence type="ECO:0000256" key="5">
    <source>
        <dbReference type="ARBA" id="ARBA00023077"/>
    </source>
</evidence>
<dbReference type="HOGENOM" id="CLU_010745_1_1_6"/>
<protein>
    <submittedName>
        <fullName evidence="14">Outer membrane receptor for ferrienterochelin and colicins</fullName>
    </submittedName>
</protein>
<dbReference type="Proteomes" id="UP000005234">
    <property type="component" value="Chromosome"/>
</dbReference>
<sequence length="826" mass="88953">MKSKRYSRAMILPIAIAASFASASGWAMDDGTATSAGQPASKKAPSKSSSKQMQAVIVTGTRSSGRTESESLSPIDVLGSKDLQATGANTVGQALSQLLPSLDFPSSAINGPLNTTRPVILRGMSPNYVLVLVDGKRYHPSSQLNYSTTSSRGSQPVDTASIPIAAIDHIEVLRDGAAAQYGSDAIAGVVNIVLKHGARKGDNSVTAGGAGYTKGGGAQNSISGSVGFDLGAQKKGWLRVSWNYLNAMPTNHAEFGEQNQASVVKANGGYATQVYGNAGQKNFQTVINFAYAFNPAFELYGYIDASQRDQRNYGYYRTANSSNNVKAMYPNGYLPLMLSQSSDFSAVLGGRGLIGDGWHWDFSGTYGYNNVNNQVDNTLNVALYENTGSSPRNFYVGSFRDAQSVFNLDVSKDTDWGFLPNPVTVAFGASWMKDQYQMKAGDAASYYQDPNGTYAGGAQTFSGITPAEAGNFSRHSQAVYADLETDLTDRLSAGVAARYEHYSDAGATRSGKVSLRYQLTDTLALRGTVSNGFRAPSLGQQYYETIATIINNNTLTQTGTFRTSNSVAQALGARSLRPEKSVNYSLGAVWQPLDNLDVSVDGYQIRIAHQDLLSDSFSLTSNPELAAYISGISATQVSAAQYFTNAATTRTRGVDMVTSYYIAMGNAGTLRLNASANYNQVSLQSVAATPAILREYAPTLALYGRASEGLLTKSTPRTKFVLGGTWMVGNWSFYAGETRYGSVMRVGNTAAGDQTFAARWLLDTTINYTYHNWTFTVGANNLTNQYPSRVTKNNTYDYYYGELPYSPLSPFGYNGRYVFGNVTLHW</sequence>
<evidence type="ECO:0000313" key="15">
    <source>
        <dbReference type="Proteomes" id="UP000005234"/>
    </source>
</evidence>
<feature type="compositionally biased region" description="Polar residues" evidence="10">
    <location>
        <begin position="60"/>
        <end position="72"/>
    </location>
</feature>
<dbReference type="eggNOG" id="COG4771">
    <property type="taxonomic scope" value="Bacteria"/>
</dbReference>
<proteinExistence type="inferred from homology"/>
<evidence type="ECO:0000256" key="2">
    <source>
        <dbReference type="ARBA" id="ARBA00022448"/>
    </source>
</evidence>
<feature type="chain" id="PRO_5003615469" evidence="11">
    <location>
        <begin position="28"/>
        <end position="826"/>
    </location>
</feature>
<comment type="similarity">
    <text evidence="8 9">Belongs to the TonB-dependent receptor family.</text>
</comment>
<dbReference type="STRING" id="767434.Fraau_2637"/>
<dbReference type="GO" id="GO:0009279">
    <property type="term" value="C:cell outer membrane"/>
    <property type="evidence" value="ECO:0007669"/>
    <property type="project" value="UniProtKB-SubCell"/>
</dbReference>
<feature type="region of interest" description="Disordered" evidence="10">
    <location>
        <begin position="29"/>
        <end position="75"/>
    </location>
</feature>
<dbReference type="PANTHER" id="PTHR47234:SF3">
    <property type="entry name" value="SECRETIN_TONB SHORT N-TERMINAL DOMAIN-CONTAINING PROTEIN"/>
    <property type="match status" value="1"/>
</dbReference>
<dbReference type="InterPro" id="IPR000531">
    <property type="entry name" value="Beta-barrel_TonB"/>
</dbReference>
<keyword evidence="7 8" id="KW-0998">Cell outer membrane</keyword>
<keyword evidence="6 8" id="KW-0472">Membrane</keyword>
<dbReference type="InterPro" id="IPR037066">
    <property type="entry name" value="Plug_dom_sf"/>
</dbReference>
<evidence type="ECO:0000256" key="3">
    <source>
        <dbReference type="ARBA" id="ARBA00022452"/>
    </source>
</evidence>
<keyword evidence="3 8" id="KW-1134">Transmembrane beta strand</keyword>
<comment type="subcellular location">
    <subcellularLocation>
        <location evidence="1 8">Cell outer membrane</location>
        <topology evidence="1 8">Multi-pass membrane protein</topology>
    </subcellularLocation>
</comment>
<dbReference type="Gene3D" id="2.170.130.10">
    <property type="entry name" value="TonB-dependent receptor, plug domain"/>
    <property type="match status" value="1"/>
</dbReference>
<evidence type="ECO:0000313" key="14">
    <source>
        <dbReference type="EMBL" id="AFC86980.1"/>
    </source>
</evidence>
<dbReference type="Pfam" id="PF07715">
    <property type="entry name" value="Plug"/>
    <property type="match status" value="1"/>
</dbReference>
<gene>
    <name evidence="14" type="ordered locus">Fraau_2637</name>
</gene>
<dbReference type="Gene3D" id="2.40.170.20">
    <property type="entry name" value="TonB-dependent receptor, beta-barrel domain"/>
    <property type="match status" value="1"/>
</dbReference>
<evidence type="ECO:0000256" key="6">
    <source>
        <dbReference type="ARBA" id="ARBA00023136"/>
    </source>
</evidence>
<keyword evidence="4 8" id="KW-0812">Transmembrane</keyword>
<evidence type="ECO:0000256" key="10">
    <source>
        <dbReference type="SAM" id="MobiDB-lite"/>
    </source>
</evidence>
<accession>H8KYH4</accession>
<dbReference type="InterPro" id="IPR039426">
    <property type="entry name" value="TonB-dep_rcpt-like"/>
</dbReference>
<name>H8KYH4_FRAAD</name>
<reference evidence="14" key="1">
    <citation type="submission" date="2012-02" db="EMBL/GenBank/DDBJ databases">
        <title>The complete genome of Frateuria aurantia DSM 6220.</title>
        <authorList>
            <consortium name="US DOE Joint Genome Institute (JGI-PGF)"/>
            <person name="Lucas S."/>
            <person name="Copeland A."/>
            <person name="Lapidus A."/>
            <person name="Glavina del Rio T."/>
            <person name="Dalin E."/>
            <person name="Tice H."/>
            <person name="Bruce D."/>
            <person name="Goodwin L."/>
            <person name="Pitluck S."/>
            <person name="Peters L."/>
            <person name="Ovchinnikova G."/>
            <person name="Teshima H."/>
            <person name="Kyrpides N."/>
            <person name="Mavromatis K."/>
            <person name="Ivanova N."/>
            <person name="Brettin T."/>
            <person name="Detter J.C."/>
            <person name="Han C."/>
            <person name="Larimer F."/>
            <person name="Land M."/>
            <person name="Hauser L."/>
            <person name="Markowitz V."/>
            <person name="Cheng J.-F."/>
            <person name="Hugenholtz P."/>
            <person name="Woyke T."/>
            <person name="Wu D."/>
            <person name="Brambilla E."/>
            <person name="Klenk H.-P."/>
            <person name="Eisen J.A."/>
        </authorList>
    </citation>
    <scope>NUCLEOTIDE SEQUENCE</scope>
    <source>
        <strain evidence="14">DSM 6220</strain>
    </source>
</reference>
<feature type="domain" description="TonB-dependent receptor-like beta-barrel" evidence="12">
    <location>
        <begin position="308"/>
        <end position="782"/>
    </location>
</feature>
<evidence type="ECO:0000256" key="7">
    <source>
        <dbReference type="ARBA" id="ARBA00023237"/>
    </source>
</evidence>
<dbReference type="InterPro" id="IPR012910">
    <property type="entry name" value="Plug_dom"/>
</dbReference>
<evidence type="ECO:0000256" key="1">
    <source>
        <dbReference type="ARBA" id="ARBA00004571"/>
    </source>
</evidence>
<evidence type="ECO:0000256" key="11">
    <source>
        <dbReference type="SAM" id="SignalP"/>
    </source>
</evidence>
<evidence type="ECO:0000259" key="13">
    <source>
        <dbReference type="Pfam" id="PF07715"/>
    </source>
</evidence>
<dbReference type="SUPFAM" id="SSF56935">
    <property type="entry name" value="Porins"/>
    <property type="match status" value="1"/>
</dbReference>
<feature type="domain" description="TonB-dependent receptor plug" evidence="13">
    <location>
        <begin position="69"/>
        <end position="189"/>
    </location>
</feature>
<dbReference type="AlphaFoldDB" id="H8KYH4"/>
<dbReference type="Pfam" id="PF00593">
    <property type="entry name" value="TonB_dep_Rec_b-barrel"/>
    <property type="match status" value="1"/>
</dbReference>